<organism evidence="21 22">
    <name type="scientific">Nyssa sinensis</name>
    <dbReference type="NCBI Taxonomy" id="561372"/>
    <lineage>
        <taxon>Eukaryota</taxon>
        <taxon>Viridiplantae</taxon>
        <taxon>Streptophyta</taxon>
        <taxon>Embryophyta</taxon>
        <taxon>Tracheophyta</taxon>
        <taxon>Spermatophyta</taxon>
        <taxon>Magnoliopsida</taxon>
        <taxon>eudicotyledons</taxon>
        <taxon>Gunneridae</taxon>
        <taxon>Pentapetalae</taxon>
        <taxon>asterids</taxon>
        <taxon>Cornales</taxon>
        <taxon>Nyssaceae</taxon>
        <taxon>Nyssa</taxon>
    </lineage>
</organism>
<keyword evidence="6" id="KW-0723">Serine/threonine-protein kinase</keyword>
<dbReference type="InterPro" id="IPR001220">
    <property type="entry name" value="Legume_lectin_dom"/>
</dbReference>
<dbReference type="InterPro" id="IPR017441">
    <property type="entry name" value="Protein_kinase_ATP_BS"/>
</dbReference>
<keyword evidence="11 18" id="KW-0547">Nucleotide-binding</keyword>
<evidence type="ECO:0000313" key="21">
    <source>
        <dbReference type="EMBL" id="KAA8536356.1"/>
    </source>
</evidence>
<dbReference type="GO" id="GO:0005886">
    <property type="term" value="C:plasma membrane"/>
    <property type="evidence" value="ECO:0007669"/>
    <property type="project" value="UniProtKB-SubCell"/>
</dbReference>
<dbReference type="InterPro" id="IPR019825">
    <property type="entry name" value="Lectin_legB_Mn/Ca_BS"/>
</dbReference>
<evidence type="ECO:0000256" key="5">
    <source>
        <dbReference type="ARBA" id="ARBA00022475"/>
    </source>
</evidence>
<dbReference type="OrthoDB" id="10486660at2759"/>
<dbReference type="InterPro" id="IPR011009">
    <property type="entry name" value="Kinase-like_dom_sf"/>
</dbReference>
<keyword evidence="22" id="KW-1185">Reference proteome</keyword>
<dbReference type="GO" id="GO:0030246">
    <property type="term" value="F:carbohydrate binding"/>
    <property type="evidence" value="ECO:0007669"/>
    <property type="project" value="UniProtKB-KW"/>
</dbReference>
<dbReference type="SUPFAM" id="SSF56112">
    <property type="entry name" value="Protein kinase-like (PK-like)"/>
    <property type="match status" value="1"/>
</dbReference>
<evidence type="ECO:0000256" key="19">
    <source>
        <dbReference type="SAM" id="Phobius"/>
    </source>
</evidence>
<dbReference type="PROSITE" id="PS00108">
    <property type="entry name" value="PROTEIN_KINASE_ST"/>
    <property type="match status" value="1"/>
</dbReference>
<comment type="subcellular location">
    <subcellularLocation>
        <location evidence="1">Cell membrane</location>
        <topology evidence="1">Single-pass type I membrane protein</topology>
    </subcellularLocation>
</comment>
<evidence type="ECO:0000256" key="3">
    <source>
        <dbReference type="ARBA" id="ARBA00010217"/>
    </source>
</evidence>
<dbReference type="FunFam" id="1.10.510.10:FF:000240">
    <property type="entry name" value="Lectin-domain containing receptor kinase A4.3"/>
    <property type="match status" value="1"/>
</dbReference>
<evidence type="ECO:0000259" key="20">
    <source>
        <dbReference type="PROSITE" id="PS50011"/>
    </source>
</evidence>
<evidence type="ECO:0000256" key="4">
    <source>
        <dbReference type="ARBA" id="ARBA00012513"/>
    </source>
</evidence>
<protein>
    <recommendedName>
        <fullName evidence="4">non-specific serine/threonine protein kinase</fullName>
        <ecNumber evidence="4">2.7.11.1</ecNumber>
    </recommendedName>
</protein>
<dbReference type="InterPro" id="IPR000719">
    <property type="entry name" value="Prot_kinase_dom"/>
</dbReference>
<dbReference type="GO" id="GO:0002229">
    <property type="term" value="P:defense response to oomycetes"/>
    <property type="evidence" value="ECO:0007669"/>
    <property type="project" value="UniProtKB-ARBA"/>
</dbReference>
<evidence type="ECO:0000256" key="13">
    <source>
        <dbReference type="ARBA" id="ARBA00022840"/>
    </source>
</evidence>
<gene>
    <name evidence="21" type="ORF">F0562_028834</name>
</gene>
<dbReference type="PANTHER" id="PTHR27007">
    <property type="match status" value="1"/>
</dbReference>
<dbReference type="EMBL" id="CM018039">
    <property type="protein sequence ID" value="KAA8536356.1"/>
    <property type="molecule type" value="Genomic_DNA"/>
</dbReference>
<keyword evidence="16" id="KW-0675">Receptor</keyword>
<dbReference type="EC" id="2.7.11.1" evidence="4"/>
<dbReference type="GO" id="GO:0005524">
    <property type="term" value="F:ATP binding"/>
    <property type="evidence" value="ECO:0007669"/>
    <property type="project" value="UniProtKB-UniRule"/>
</dbReference>
<dbReference type="PROSITE" id="PS50011">
    <property type="entry name" value="PROTEIN_KINASE_DOM"/>
    <property type="match status" value="1"/>
</dbReference>
<evidence type="ECO:0000256" key="6">
    <source>
        <dbReference type="ARBA" id="ARBA00022527"/>
    </source>
</evidence>
<accession>A0A5J5B2B0</accession>
<evidence type="ECO:0000256" key="18">
    <source>
        <dbReference type="PROSITE-ProRule" id="PRU10141"/>
    </source>
</evidence>
<evidence type="ECO:0000313" key="22">
    <source>
        <dbReference type="Proteomes" id="UP000325577"/>
    </source>
</evidence>
<dbReference type="PROSITE" id="PS00107">
    <property type="entry name" value="PROTEIN_KINASE_ATP"/>
    <property type="match status" value="1"/>
</dbReference>
<evidence type="ECO:0000256" key="8">
    <source>
        <dbReference type="ARBA" id="ARBA00022692"/>
    </source>
</evidence>
<dbReference type="InterPro" id="IPR008271">
    <property type="entry name" value="Ser/Thr_kinase_AS"/>
</dbReference>
<dbReference type="AlphaFoldDB" id="A0A5J5B2B0"/>
<feature type="transmembrane region" description="Helical" evidence="19">
    <location>
        <begin position="395"/>
        <end position="419"/>
    </location>
</feature>
<dbReference type="Pfam" id="PF00139">
    <property type="entry name" value="Lectin_legB"/>
    <property type="match status" value="2"/>
</dbReference>
<keyword evidence="7" id="KW-0808">Transferase</keyword>
<dbReference type="CDD" id="cd06899">
    <property type="entry name" value="lectin_legume_LecRK_Arcelin_ConA"/>
    <property type="match status" value="2"/>
</dbReference>
<dbReference type="PROSITE" id="PS00307">
    <property type="entry name" value="LECTIN_LEGUME_BETA"/>
    <property type="match status" value="2"/>
</dbReference>
<dbReference type="Gene3D" id="2.60.120.200">
    <property type="match status" value="3"/>
</dbReference>
<name>A0A5J5B2B0_9ASTE</name>
<dbReference type="GO" id="GO:0004674">
    <property type="term" value="F:protein serine/threonine kinase activity"/>
    <property type="evidence" value="ECO:0007669"/>
    <property type="project" value="UniProtKB-KW"/>
</dbReference>
<dbReference type="CDD" id="cd14066">
    <property type="entry name" value="STKc_IRAK"/>
    <property type="match status" value="1"/>
</dbReference>
<keyword evidence="5" id="KW-1003">Cell membrane</keyword>
<feature type="transmembrane region" description="Helical" evidence="19">
    <location>
        <begin position="701"/>
        <end position="725"/>
    </location>
</feature>
<dbReference type="PROSITE" id="PS00308">
    <property type="entry name" value="LECTIN_LEGUME_ALPHA"/>
    <property type="match status" value="2"/>
</dbReference>
<dbReference type="Pfam" id="PF00069">
    <property type="entry name" value="Pkinase"/>
    <property type="match status" value="1"/>
</dbReference>
<comment type="similarity">
    <text evidence="2">In the N-terminal section; belongs to the leguminous lectin family.</text>
</comment>
<dbReference type="SUPFAM" id="SSF49899">
    <property type="entry name" value="Concanavalin A-like lectins/glucanases"/>
    <property type="match status" value="3"/>
</dbReference>
<comment type="similarity">
    <text evidence="3">In the C-terminal section; belongs to the protein kinase superfamily. Ser/Thr protein kinase family.</text>
</comment>
<evidence type="ECO:0000256" key="7">
    <source>
        <dbReference type="ARBA" id="ARBA00022679"/>
    </source>
</evidence>
<keyword evidence="14 19" id="KW-1133">Transmembrane helix</keyword>
<keyword evidence="9" id="KW-0732">Signal</keyword>
<evidence type="ECO:0000256" key="12">
    <source>
        <dbReference type="ARBA" id="ARBA00022777"/>
    </source>
</evidence>
<keyword evidence="10" id="KW-0430">Lectin</keyword>
<evidence type="ECO:0000256" key="11">
    <source>
        <dbReference type="ARBA" id="ARBA00022741"/>
    </source>
</evidence>
<evidence type="ECO:0000256" key="1">
    <source>
        <dbReference type="ARBA" id="ARBA00004251"/>
    </source>
</evidence>
<keyword evidence="15 19" id="KW-0472">Membrane</keyword>
<evidence type="ECO:0000256" key="9">
    <source>
        <dbReference type="ARBA" id="ARBA00022729"/>
    </source>
</evidence>
<keyword evidence="12" id="KW-0418">Kinase</keyword>
<evidence type="ECO:0000256" key="10">
    <source>
        <dbReference type="ARBA" id="ARBA00022734"/>
    </source>
</evidence>
<dbReference type="Gene3D" id="1.10.510.10">
    <property type="entry name" value="Transferase(Phosphotransferase) domain 1"/>
    <property type="match status" value="1"/>
</dbReference>
<sequence>MIDGCSLFLFIIPVKCQTLQQQKDLSSDSLIDLSGSHLQGQGDRRLSPVEYWSRWEQGRMRALRSSLSFNFNSFGPNDNNITYEGACPANGVIQLTINQRDKPMVASIGRATYSKPLQLWDKASGNLTDFTTHLSFVINSQNRTSYGDGIAFFLAPNADIAIYQDASISVEGLQLTPPNGRPDERVWHAGRATCKQSLHPWDKASGNMTDFYTYFSFVVNSEGSSNYADGLAFFLVPSGSNIHVTRADALGLPIVTHTKNPTSDFVAVEFDSHHNDNRTDPDNISGSHVGININSLHSNASEKWLSDIPHGKENKAWIRCNSTSQILSVAFTNFINDTEVIHNFSYPIDLRMHLPEWVDVGFSASTRLYFERHIVKSWEFSSNLQIDQIQGPKKALMVGLSVGLCVLVIGLGLVGIGLWKKRSKAKEGDEFIFDLSMDDDEFEKGSGPKKFCFPSITTELNADIRTYRDADISDEGLQLTPKGIVGEQIWRAGRATYKEPLHLWDKASGNLTDFDTSFSFIIDSEGRPTYADGLAFFLVPNGSQIEVARAYGLGLPINHATGNPTSNFVAVEFDTIHNSEWDLDNKSGPHVGININSVRSIASENWTTDIPRGKENRAWIRYNSTLQILTVAFTNFINDTQVIHNFTYPINLRMHLPEWVDVGFSASTGGLAELHIVKSWEFGSNLQIDQGLEIDQGTKKALVVGLSVGSCVLVLGLGLVGIGLWKKRSRANEDGSVFDHSMDDEFEKDSGPKKFSYGELASATNNFAEEEKLGEGGFGGVYRGFLRESYSFIAVKKVSSRSQQGIKEYKSEVKIISRLRHRNLVQLIGWCHEKGAFLLVYEFMSNGSLDSHLFNGKSLLNWVMRYRIAQALGSVLLYLHEEWEQCVVHRDIKSSNVMLDSNFNAKLGDFGLARLVDHEQGSQTTAIAGTLGYLAPECFTTGKASKKSDVYSFGIVALEIACGRKAIDPNAPESQKTMVEWVWNLYGMGKLLEAADPKLGANFDEEQMERLMIVGLWCANPRYTDRPSIRQATRVLHSESSLPILPSKMPVPTISAPQASMATFSISSS</sequence>
<evidence type="ECO:0000256" key="15">
    <source>
        <dbReference type="ARBA" id="ARBA00023136"/>
    </source>
</evidence>
<dbReference type="SMART" id="SM00220">
    <property type="entry name" value="S_TKc"/>
    <property type="match status" value="1"/>
</dbReference>
<evidence type="ECO:0000256" key="14">
    <source>
        <dbReference type="ARBA" id="ARBA00022989"/>
    </source>
</evidence>
<evidence type="ECO:0000256" key="17">
    <source>
        <dbReference type="ARBA" id="ARBA00023180"/>
    </source>
</evidence>
<keyword evidence="8 19" id="KW-0812">Transmembrane</keyword>
<evidence type="ECO:0000256" key="16">
    <source>
        <dbReference type="ARBA" id="ARBA00023170"/>
    </source>
</evidence>
<feature type="binding site" evidence="18">
    <location>
        <position position="797"/>
    </location>
    <ligand>
        <name>ATP</name>
        <dbReference type="ChEBI" id="CHEBI:30616"/>
    </ligand>
</feature>
<dbReference type="InterPro" id="IPR013320">
    <property type="entry name" value="ConA-like_dom_sf"/>
</dbReference>
<keyword evidence="17" id="KW-0325">Glycoprotein</keyword>
<dbReference type="InterPro" id="IPR000985">
    <property type="entry name" value="Lectin_LegA_CS"/>
</dbReference>
<dbReference type="Gene3D" id="3.30.200.20">
    <property type="entry name" value="Phosphorylase Kinase, domain 1"/>
    <property type="match status" value="1"/>
</dbReference>
<reference evidence="21 22" key="1">
    <citation type="submission" date="2019-09" db="EMBL/GenBank/DDBJ databases">
        <title>A chromosome-level genome assembly of the Chinese tupelo Nyssa sinensis.</title>
        <authorList>
            <person name="Yang X."/>
            <person name="Kang M."/>
            <person name="Yang Y."/>
            <person name="Xiong H."/>
            <person name="Wang M."/>
            <person name="Zhang Z."/>
            <person name="Wang Z."/>
            <person name="Wu H."/>
            <person name="Ma T."/>
            <person name="Liu J."/>
            <person name="Xi Z."/>
        </authorList>
    </citation>
    <scope>NUCLEOTIDE SEQUENCE [LARGE SCALE GENOMIC DNA]</scope>
    <source>
        <strain evidence="21">J267</strain>
        <tissue evidence="21">Leaf</tissue>
    </source>
</reference>
<evidence type="ECO:0000256" key="2">
    <source>
        <dbReference type="ARBA" id="ARBA00008536"/>
    </source>
</evidence>
<keyword evidence="13 18" id="KW-0067">ATP-binding</keyword>
<proteinExistence type="inferred from homology"/>
<dbReference type="Proteomes" id="UP000325577">
    <property type="component" value="Linkage Group LG16"/>
</dbReference>
<dbReference type="InterPro" id="IPR050528">
    <property type="entry name" value="L-type_Lectin-RKs"/>
</dbReference>
<dbReference type="FunFam" id="3.30.200.20:FF:000168">
    <property type="entry name" value="L-type lectin-domain containing receptor kinase IX.1"/>
    <property type="match status" value="1"/>
</dbReference>
<feature type="domain" description="Protein kinase" evidence="20">
    <location>
        <begin position="767"/>
        <end position="1045"/>
    </location>
</feature>